<keyword evidence="3" id="KW-0808">Transferase</keyword>
<evidence type="ECO:0000259" key="2">
    <source>
        <dbReference type="PROSITE" id="PS50989"/>
    </source>
</evidence>
<dbReference type="GO" id="GO:0016740">
    <property type="term" value="F:transferase activity"/>
    <property type="evidence" value="ECO:0007669"/>
    <property type="project" value="UniProtKB-KW"/>
</dbReference>
<dbReference type="STRING" id="1293036.GCA_001315825_02094"/>
<dbReference type="PANTHER" id="PTHR43842:SF2">
    <property type="entry name" value="PROPIONYL-COA CARBOXYLASE BETA CHAIN, MITOCHONDRIAL"/>
    <property type="match status" value="1"/>
</dbReference>
<feature type="domain" description="CoA carboxyltransferase N-terminal" evidence="1">
    <location>
        <begin position="10"/>
        <end position="267"/>
    </location>
</feature>
<accession>A0A2U9IW43</accession>
<dbReference type="InterPro" id="IPR051047">
    <property type="entry name" value="AccD/PCCB"/>
</dbReference>
<dbReference type="SUPFAM" id="SSF52096">
    <property type="entry name" value="ClpP/crotonase"/>
    <property type="match status" value="2"/>
</dbReference>
<dbReference type="PANTHER" id="PTHR43842">
    <property type="entry name" value="PROPIONYL-COA CARBOXYLASE BETA CHAIN"/>
    <property type="match status" value="1"/>
</dbReference>
<evidence type="ECO:0000313" key="3">
    <source>
        <dbReference type="EMBL" id="AWS00259.1"/>
    </source>
</evidence>
<dbReference type="GO" id="GO:0004658">
    <property type="term" value="F:propionyl-CoA carboxylase activity"/>
    <property type="evidence" value="ECO:0007669"/>
    <property type="project" value="TreeGrafter"/>
</dbReference>
<dbReference type="AlphaFoldDB" id="A0A2U9IW43"/>
<gene>
    <name evidence="3" type="ORF">DFR87_11880</name>
</gene>
<sequence>MTTAFEKPEMSKLIEELKNLKAKAYQGGGDERIQAQHNKGKLTARERINLLFDEGTFNEVMTFATTRATEFGLDKSKVYGDGVVTGWGQVEGRTVFAYAQDFTSIGGTLGETHASKIAKVYELALKVGAPVIGINDSGGARIQEGAVALEGYGTVFKANVMASGVVPQITIMAGPAAGGAVYSPALTDFIIMIKGDAYYMFVTGPEITKVVLGEDVSFQDLGGAVIHATKSGVVHFIAENEQDSINITKRLLSYLPSNNMEEPPFMDTGDPADREMKDVEDVVPTDTVKPFDIREVIYRTVDNGEFMEVHKHWAQNMVVGFARIAGNVVGIVANNSAHLGAAIDIDASDKAARFIRFCDAFNIPVISLVDTPGYMPGTDQEYKGIIRHGAKMLYAFAEATVPKVTVVVRRSYGGAHIAMSIKSLGADLIYAWPSAEIAVTGPEGAVRILYRREIQNSANPDDIIKERIAEYKRLFANPYWAAEKGLIDDVIEPKDTRKVVASALRMLKNKREFRHPKKHGNIPL</sequence>
<dbReference type="PROSITE" id="PS50980">
    <property type="entry name" value="COA_CT_NTER"/>
    <property type="match status" value="1"/>
</dbReference>
<dbReference type="PROSITE" id="PS50989">
    <property type="entry name" value="COA_CT_CTER"/>
    <property type="match status" value="1"/>
</dbReference>
<name>A0A2U9IW43_9CREN</name>
<reference evidence="3" key="1">
    <citation type="submission" date="2018-05" db="EMBL/GenBank/DDBJ databases">
        <title>Complete Genome Sequences of Extremely Thermoacidophilic, Metal-Mobilizing Type-Strain Members of the Archaeal Family Sulfolobaceae: Acidianus brierleyi DSM-1651T, Acidianus sulfidivorans DSM-18786T, Metallosphaera hakonensis DSM-7519T, and Metallosphaera prunae DSM-10039T.</title>
        <authorList>
            <person name="Counts J.A."/>
            <person name="Kelly R.M."/>
        </authorList>
    </citation>
    <scope>NUCLEOTIDE SEQUENCE [LARGE SCALE GENOMIC DNA]</scope>
    <source>
        <strain evidence="3">HO1-1</strain>
    </source>
</reference>
<dbReference type="Proteomes" id="UP000247586">
    <property type="component" value="Chromosome"/>
</dbReference>
<dbReference type="InterPro" id="IPR011763">
    <property type="entry name" value="COA_CT_C"/>
</dbReference>
<dbReference type="OrthoDB" id="30579at2157"/>
<feature type="domain" description="CoA carboxyltransferase C-terminal" evidence="2">
    <location>
        <begin position="271"/>
        <end position="506"/>
    </location>
</feature>
<keyword evidence="4" id="KW-1185">Reference proteome</keyword>
<dbReference type="RefSeq" id="WP_110369588.1">
    <property type="nucleotide sequence ID" value="NZ_CP029287.2"/>
</dbReference>
<dbReference type="Pfam" id="PF01039">
    <property type="entry name" value="Carboxyl_trans"/>
    <property type="match status" value="1"/>
</dbReference>
<protein>
    <submittedName>
        <fullName evidence="3">Methylmalonyl-CoA carboxyltransferase</fullName>
    </submittedName>
</protein>
<dbReference type="EMBL" id="CP029287">
    <property type="protein sequence ID" value="AWS00259.1"/>
    <property type="molecule type" value="Genomic_DNA"/>
</dbReference>
<organism evidence="3 4">
    <name type="scientific">Metallosphaera hakonensis JCM 8857 = DSM 7519</name>
    <dbReference type="NCBI Taxonomy" id="1293036"/>
    <lineage>
        <taxon>Archaea</taxon>
        <taxon>Thermoproteota</taxon>
        <taxon>Thermoprotei</taxon>
        <taxon>Sulfolobales</taxon>
        <taxon>Sulfolobaceae</taxon>
        <taxon>Metallosphaera</taxon>
    </lineage>
</organism>
<dbReference type="GeneID" id="36836052"/>
<evidence type="ECO:0000313" key="4">
    <source>
        <dbReference type="Proteomes" id="UP000247586"/>
    </source>
</evidence>
<dbReference type="Gene3D" id="3.90.226.10">
    <property type="entry name" value="2-enoyl-CoA Hydratase, Chain A, domain 1"/>
    <property type="match status" value="2"/>
</dbReference>
<dbReference type="InterPro" id="IPR034733">
    <property type="entry name" value="AcCoA_carboxyl_beta"/>
</dbReference>
<dbReference type="FunFam" id="3.90.226.10:FF:000016">
    <property type="entry name" value="Propionyl-CoA carboxylase, beta subunit"/>
    <property type="match status" value="1"/>
</dbReference>
<proteinExistence type="predicted"/>
<evidence type="ECO:0000259" key="1">
    <source>
        <dbReference type="PROSITE" id="PS50980"/>
    </source>
</evidence>
<dbReference type="InterPro" id="IPR011762">
    <property type="entry name" value="COA_CT_N"/>
</dbReference>
<dbReference type="KEGG" id="mhk:DFR87_11880"/>
<dbReference type="InterPro" id="IPR029045">
    <property type="entry name" value="ClpP/crotonase-like_dom_sf"/>
</dbReference>